<sequence>MRDPYLILGLGADADDAAVERAYHDAIRRCPPERDGEHFSAIRAAFEMLRTERDRIAYELFDRTPVEPADILERAAPVGEPRRPDAAMLQALLRGDA</sequence>
<dbReference type="PROSITE" id="PS50076">
    <property type="entry name" value="DNAJ_2"/>
    <property type="match status" value="1"/>
</dbReference>
<accession>H8Z3X6</accession>
<feature type="domain" description="J" evidence="2">
    <location>
        <begin position="3"/>
        <end position="62"/>
    </location>
</feature>
<dbReference type="AlphaFoldDB" id="H8Z3X6"/>
<evidence type="ECO:0000313" key="4">
    <source>
        <dbReference type="Proteomes" id="UP000002964"/>
    </source>
</evidence>
<evidence type="ECO:0000259" key="2">
    <source>
        <dbReference type="PROSITE" id="PS50076"/>
    </source>
</evidence>
<dbReference type="RefSeq" id="WP_009151531.1">
    <property type="nucleotide sequence ID" value="NZ_CP121471.1"/>
</dbReference>
<dbReference type="InterPro" id="IPR001623">
    <property type="entry name" value="DnaJ_domain"/>
</dbReference>
<dbReference type="SUPFAM" id="SSF46565">
    <property type="entry name" value="Chaperone J-domain"/>
    <property type="match status" value="1"/>
</dbReference>
<dbReference type="eggNOG" id="COG0484">
    <property type="taxonomic scope" value="Bacteria"/>
</dbReference>
<dbReference type="SMART" id="SM00271">
    <property type="entry name" value="DnaJ"/>
    <property type="match status" value="1"/>
</dbReference>
<name>H8Z3X6_9GAMM</name>
<dbReference type="CDD" id="cd06257">
    <property type="entry name" value="DnaJ"/>
    <property type="match status" value="1"/>
</dbReference>
<proteinExistence type="predicted"/>
<dbReference type="EMBL" id="JH603170">
    <property type="protein sequence ID" value="EIC21128.1"/>
    <property type="molecule type" value="Genomic_DNA"/>
</dbReference>
<organism evidence="3 4">
    <name type="scientific">Thiorhodovibrio frisius</name>
    <dbReference type="NCBI Taxonomy" id="631362"/>
    <lineage>
        <taxon>Bacteria</taxon>
        <taxon>Pseudomonadati</taxon>
        <taxon>Pseudomonadota</taxon>
        <taxon>Gammaproteobacteria</taxon>
        <taxon>Chromatiales</taxon>
        <taxon>Chromatiaceae</taxon>
        <taxon>Thiorhodovibrio</taxon>
    </lineage>
</organism>
<dbReference type="Pfam" id="PF00226">
    <property type="entry name" value="DnaJ"/>
    <property type="match status" value="1"/>
</dbReference>
<dbReference type="STRING" id="631362.Thi970DRAFT_04816"/>
<dbReference type="InterPro" id="IPR036869">
    <property type="entry name" value="J_dom_sf"/>
</dbReference>
<dbReference type="Proteomes" id="UP000002964">
    <property type="component" value="Unassembled WGS sequence"/>
</dbReference>
<dbReference type="OrthoDB" id="5771095at2"/>
<evidence type="ECO:0000313" key="3">
    <source>
        <dbReference type="EMBL" id="EIC21128.1"/>
    </source>
</evidence>
<dbReference type="Gene3D" id="1.10.287.110">
    <property type="entry name" value="DnaJ domain"/>
    <property type="match status" value="1"/>
</dbReference>
<gene>
    <name evidence="3" type="ORF">Thi970DRAFT_04816</name>
</gene>
<keyword evidence="1" id="KW-0143">Chaperone</keyword>
<protein>
    <submittedName>
        <fullName evidence="3">DnaJ-class molecular chaperone with C-terminal Zn finger domain</fullName>
    </submittedName>
</protein>
<dbReference type="HOGENOM" id="CLU_179219_0_0_6"/>
<keyword evidence="4" id="KW-1185">Reference proteome</keyword>
<evidence type="ECO:0000256" key="1">
    <source>
        <dbReference type="ARBA" id="ARBA00023186"/>
    </source>
</evidence>
<reference evidence="4" key="1">
    <citation type="submission" date="2011-06" db="EMBL/GenBank/DDBJ databases">
        <authorList>
            <consortium name="US DOE Joint Genome Institute (JGI-PGF)"/>
            <person name="Lucas S."/>
            <person name="Han J."/>
            <person name="Lapidus A."/>
            <person name="Cheng J.-F."/>
            <person name="Goodwin L."/>
            <person name="Pitluck S."/>
            <person name="Peters L."/>
            <person name="Land M.L."/>
            <person name="Hauser L."/>
            <person name="Vogl K."/>
            <person name="Liu Z."/>
            <person name="Overmann J."/>
            <person name="Frigaard N.-U."/>
            <person name="Bryant D.A."/>
            <person name="Woyke T.J."/>
        </authorList>
    </citation>
    <scope>NUCLEOTIDE SEQUENCE [LARGE SCALE GENOMIC DNA]</scope>
    <source>
        <strain evidence="4">970</strain>
    </source>
</reference>
<reference evidence="3 4" key="2">
    <citation type="submission" date="2011-11" db="EMBL/GenBank/DDBJ databases">
        <authorList>
            <consortium name="US DOE Joint Genome Institute"/>
            <person name="Lucas S."/>
            <person name="Han J."/>
            <person name="Lapidus A."/>
            <person name="Cheng J.-F."/>
            <person name="Goodwin L."/>
            <person name="Pitluck S."/>
            <person name="Peters L."/>
            <person name="Ovchinnikova G."/>
            <person name="Zhang X."/>
            <person name="Detter J.C."/>
            <person name="Han C."/>
            <person name="Tapia R."/>
            <person name="Land M."/>
            <person name="Hauser L."/>
            <person name="Kyrpides N."/>
            <person name="Ivanova N."/>
            <person name="Pagani I."/>
            <person name="Vogl K."/>
            <person name="Liu Z."/>
            <person name="Overmann J."/>
            <person name="Frigaard N.-U."/>
            <person name="Bryant D."/>
            <person name="Woyke T."/>
        </authorList>
    </citation>
    <scope>NUCLEOTIDE SEQUENCE [LARGE SCALE GENOMIC DNA]</scope>
    <source>
        <strain evidence="3 4">970</strain>
    </source>
</reference>